<evidence type="ECO:0000313" key="3">
    <source>
        <dbReference type="Proteomes" id="UP000236003"/>
    </source>
</evidence>
<gene>
    <name evidence="2" type="ORF">CXK99_16050</name>
</gene>
<proteinExistence type="predicted"/>
<reference evidence="2 3" key="1">
    <citation type="submission" date="2018-01" db="EMBL/GenBank/DDBJ databases">
        <title>Denitrification phenotypes of diverse strains of Pseudomonas stutzeri.</title>
        <authorList>
            <person name="Milligan D.A."/>
            <person name="Bergaust L."/>
            <person name="Bakken L.R."/>
            <person name="Frostegard A."/>
        </authorList>
    </citation>
    <scope>NUCLEOTIDE SEQUENCE [LARGE SCALE GENOMIC DNA]</scope>
    <source>
        <strain evidence="2 3">CCUG 44592</strain>
    </source>
</reference>
<keyword evidence="1" id="KW-0175">Coiled coil</keyword>
<feature type="coiled-coil region" evidence="1">
    <location>
        <begin position="358"/>
        <end position="396"/>
    </location>
</feature>
<name>A0A2N8RBJ6_STUST</name>
<dbReference type="Proteomes" id="UP000236003">
    <property type="component" value="Unassembled WGS sequence"/>
</dbReference>
<evidence type="ECO:0000313" key="2">
    <source>
        <dbReference type="EMBL" id="PNF58466.1"/>
    </source>
</evidence>
<evidence type="ECO:0000256" key="1">
    <source>
        <dbReference type="SAM" id="Coils"/>
    </source>
</evidence>
<feature type="coiled-coil region" evidence="1">
    <location>
        <begin position="446"/>
        <end position="504"/>
    </location>
</feature>
<comment type="caution">
    <text evidence="2">The sequence shown here is derived from an EMBL/GenBank/DDBJ whole genome shotgun (WGS) entry which is preliminary data.</text>
</comment>
<dbReference type="AlphaFoldDB" id="A0A2N8RBJ6"/>
<dbReference type="EMBL" id="POUM01000014">
    <property type="protein sequence ID" value="PNF58466.1"/>
    <property type="molecule type" value="Genomic_DNA"/>
</dbReference>
<accession>A0A2N8RBJ6</accession>
<organism evidence="2 3">
    <name type="scientific">Stutzerimonas stutzeri</name>
    <name type="common">Pseudomonas stutzeri</name>
    <dbReference type="NCBI Taxonomy" id="316"/>
    <lineage>
        <taxon>Bacteria</taxon>
        <taxon>Pseudomonadati</taxon>
        <taxon>Pseudomonadota</taxon>
        <taxon>Gammaproteobacteria</taxon>
        <taxon>Pseudomonadales</taxon>
        <taxon>Pseudomonadaceae</taxon>
        <taxon>Stutzerimonas</taxon>
    </lineage>
</organism>
<protein>
    <submittedName>
        <fullName evidence="2">Uncharacterized protein</fullName>
    </submittedName>
</protein>
<dbReference type="RefSeq" id="WP_102821141.1">
    <property type="nucleotide sequence ID" value="NZ_JAMOHR010000019.1"/>
</dbReference>
<sequence length="590" mass="68321">MNELKNTTMIWKRMNYSGQQTRVNKTAGLAQLRSSLSHSLRTVKKGELEFNEQLSKHNRIVYQGKIIALDSLSIDERKAIVNDIVDSVSADVNTHQNITKFKNDRSKYASKLKTLVKKDNEPEELKTLIQSVLNDSSAIDLAIVDRLDGMSLKRINDKKSALTNYIELHNKIVNSADDLAHKKKTVIQESFFKFPSRNNISEVKPEDYLKIIHSFHSQYLPDYEIKACVFHGDEVLSKDEMKNGVHPHIFISGKNSKTGQYDLVNAQLQVVNKHLKNTDRPALENNSFQSAQKIGEAYQELVYQFVNKKLKEYGYSIEAAVSEKTIEHKQKIANIKKEQNKAKVSRSYNLLNHTLDEITKAKIEKEKLEYANKRKAEELKAEKRRFECMMAKIEDGDCKLKQINLDIFNGEKILRNTQLATKKQEVVSQKLVKRINHLTTEQTTLLNSIANENKTLSKLREEVKAKEIELSKQLDKQENLEKTNKSLLKEIQENEDKKQKIENYDLKLNLLAFNIQERRKIEESLREFDKANYELLKEMNPKERIEFLAGQQERFKRESIDKVVNTNLSTSQKVGLFLNDVKRRIIKPGS</sequence>